<dbReference type="InterPro" id="IPR002035">
    <property type="entry name" value="VWF_A"/>
</dbReference>
<keyword evidence="1" id="KW-1133">Transmembrane helix</keyword>
<dbReference type="EMBL" id="CP078073">
    <property type="protein sequence ID" value="QXL85974.1"/>
    <property type="molecule type" value="Genomic_DNA"/>
</dbReference>
<gene>
    <name evidence="3" type="ORF">KUL25_10740</name>
</gene>
<dbReference type="PROSITE" id="PS50234">
    <property type="entry name" value="VWFA"/>
    <property type="match status" value="1"/>
</dbReference>
<keyword evidence="1" id="KW-0812">Transmembrane</keyword>
<dbReference type="SUPFAM" id="SSF53300">
    <property type="entry name" value="vWA-like"/>
    <property type="match status" value="1"/>
</dbReference>
<organism evidence="3">
    <name type="scientific">Gymnodinialimonas phycosphaerae</name>
    <dbReference type="NCBI Taxonomy" id="2841589"/>
    <lineage>
        <taxon>Bacteria</taxon>
        <taxon>Pseudomonadati</taxon>
        <taxon>Pseudomonadota</taxon>
        <taxon>Alphaproteobacteria</taxon>
        <taxon>Rhodobacterales</taxon>
        <taxon>Paracoccaceae</taxon>
        <taxon>Gymnodinialimonas</taxon>
    </lineage>
</organism>
<keyword evidence="4" id="KW-1185">Reference proteome</keyword>
<evidence type="ECO:0000313" key="3">
    <source>
        <dbReference type="EMBL" id="QXL85974.1"/>
    </source>
</evidence>
<proteinExistence type="predicted"/>
<feature type="transmembrane region" description="Helical" evidence="1">
    <location>
        <begin position="36"/>
        <end position="55"/>
    </location>
</feature>
<accession>A0A975YE53</accession>
<evidence type="ECO:0000259" key="2">
    <source>
        <dbReference type="PROSITE" id="PS50234"/>
    </source>
</evidence>
<dbReference type="InterPro" id="IPR036465">
    <property type="entry name" value="vWFA_dom_sf"/>
</dbReference>
<dbReference type="Proteomes" id="UP000693972">
    <property type="component" value="Unassembled WGS sequence"/>
</dbReference>
<feature type="domain" description="VWFA" evidence="2">
    <location>
        <begin position="155"/>
        <end position="378"/>
    </location>
</feature>
<keyword evidence="1" id="KW-0472">Membrane</keyword>
<dbReference type="RefSeq" id="WP_257892941.1">
    <property type="nucleotide sequence ID" value="NZ_JAIMBW010000001.1"/>
</dbReference>
<dbReference type="Pfam" id="PF13400">
    <property type="entry name" value="Tad"/>
    <property type="match status" value="1"/>
</dbReference>
<dbReference type="InterPro" id="IPR028087">
    <property type="entry name" value="Tad_N"/>
</dbReference>
<evidence type="ECO:0000256" key="1">
    <source>
        <dbReference type="SAM" id="Phobius"/>
    </source>
</evidence>
<protein>
    <recommendedName>
        <fullName evidence="2">VWFA domain-containing protein</fullName>
    </recommendedName>
</protein>
<dbReference type="Gene3D" id="3.40.50.410">
    <property type="entry name" value="von Willebrand factor, type A domain"/>
    <property type="match status" value="1"/>
</dbReference>
<reference evidence="3 4" key="1">
    <citation type="submission" date="2021-07" db="EMBL/GenBank/DDBJ databases">
        <title>Karlodiniumbacter phycospheric gen. nov., sp. nov., a phycosphere bacterium isolated from karlodinium veneficum.</title>
        <authorList>
            <person name="Peng Y."/>
            <person name="Jiang L."/>
            <person name="Lee J."/>
        </authorList>
    </citation>
    <scope>NUCLEOTIDE SEQUENCE</scope>
    <source>
        <strain evidence="3 4">N5</strain>
    </source>
</reference>
<name>A0A975YE53_9RHOB</name>
<dbReference type="EMBL" id="JAIMBW010000001">
    <property type="protein sequence ID" value="MBY4893241.1"/>
    <property type="molecule type" value="Genomic_DNA"/>
</dbReference>
<dbReference type="AlphaFoldDB" id="A0A975YE53"/>
<sequence>MFGLFHKMQSSAGAMAARLGSSLAPRRYMQREDGTVTAFAVMLFVLMIGASGIAIDVMRYETQRTQLQYTLDRAVLAAASLTQPYDPEGVVRDYFSIAGIEGYRLDVRVEEGINFRRVHAYAELEVRSLFMQLFGVRVMTSPAIGAAEERVRRIEVSMVLDISGSMGNNSRMTNMRPAAREFVTEVLNANNNVNNELLVSVSIVPYNGRVNGGDLIESVFTFDDVHDESNCARFSAADFQTTAIDPAVAIQRISHWDRDDEGDDELFGSPHCQTDEYGAILPWEYRENVLHSHINALNTGGWTAIDLGMNWAVALLDPAARPAVDGLIASNNVHSEFEDRPAPYRDGDPNTTLDDETIKVVVLMTDGDNTNQNDLRDVWEHNGTYYFNGSTPPAAARYIGLRTGRAPIFRHEGADGVLSNGYTNSDRWRFGDDRFSIWWEDRGATGQFWIPTGDPRDAGGYWSNEPYGGWAAYGMLDPDDGQVVDTWETQRANAFDPTVDRDGDGNTDDLQGTVMNWPGLWGMLTAENIAEEWFEEPARASGNWDFHDLVADNASYLYAGGGQADTNLRAVCDAANGAGIIVFAIGFEAPDRGQEVMRYCASSDAHYYDVDGIEISQAFASIARTINQLRLIQ</sequence>
<evidence type="ECO:0000313" key="4">
    <source>
        <dbReference type="Proteomes" id="UP000693972"/>
    </source>
</evidence>